<dbReference type="SUPFAM" id="SSF52540">
    <property type="entry name" value="P-loop containing nucleoside triphosphate hydrolases"/>
    <property type="match status" value="1"/>
</dbReference>
<dbReference type="NCBIfam" id="TIGR01313">
    <property type="entry name" value="therm_gnt_kin"/>
    <property type="match status" value="1"/>
</dbReference>
<dbReference type="EMBL" id="JBDIME010000006">
    <property type="protein sequence ID" value="MEN2789889.1"/>
    <property type="molecule type" value="Genomic_DNA"/>
</dbReference>
<evidence type="ECO:0000256" key="7">
    <source>
        <dbReference type="ARBA" id="ARBA00022840"/>
    </source>
</evidence>
<accession>A0ABU9Y253</accession>
<dbReference type="InterPro" id="IPR006001">
    <property type="entry name" value="Therm_gnt_kin"/>
</dbReference>
<organism evidence="10 11">
    <name type="scientific">Sphingomonas oligophenolica</name>
    <dbReference type="NCBI Taxonomy" id="301154"/>
    <lineage>
        <taxon>Bacteria</taxon>
        <taxon>Pseudomonadati</taxon>
        <taxon>Pseudomonadota</taxon>
        <taxon>Alphaproteobacteria</taxon>
        <taxon>Sphingomonadales</taxon>
        <taxon>Sphingomonadaceae</taxon>
        <taxon>Sphingomonas</taxon>
    </lineage>
</organism>
<comment type="pathway">
    <text evidence="1">Carbohydrate acid metabolism.</text>
</comment>
<keyword evidence="4 9" id="KW-0808">Transferase</keyword>
<proteinExistence type="inferred from homology"/>
<dbReference type="Gene3D" id="3.40.50.300">
    <property type="entry name" value="P-loop containing nucleotide triphosphate hydrolases"/>
    <property type="match status" value="1"/>
</dbReference>
<keyword evidence="11" id="KW-1185">Reference proteome</keyword>
<keyword evidence="5 9" id="KW-0547">Nucleotide-binding</keyword>
<gene>
    <name evidence="10" type="ORF">ABC974_09650</name>
</gene>
<dbReference type="InterPro" id="IPR027417">
    <property type="entry name" value="P-loop_NTPase"/>
</dbReference>
<dbReference type="PANTHER" id="PTHR43442">
    <property type="entry name" value="GLUCONOKINASE-RELATED"/>
    <property type="match status" value="1"/>
</dbReference>
<evidence type="ECO:0000256" key="1">
    <source>
        <dbReference type="ARBA" id="ARBA00004761"/>
    </source>
</evidence>
<comment type="caution">
    <text evidence="10">The sequence shown here is derived from an EMBL/GenBank/DDBJ whole genome shotgun (WGS) entry which is preliminary data.</text>
</comment>
<dbReference type="EC" id="2.7.1.12" evidence="3 9"/>
<dbReference type="PANTHER" id="PTHR43442:SF3">
    <property type="entry name" value="GLUCONOKINASE-RELATED"/>
    <property type="match status" value="1"/>
</dbReference>
<sequence>MGVSGSGKSTLGALLAARLGCAFIEGDSFHAPASIAMMSAGQPLTDVERWPWLDRIGAALAAEVGAHGVAVAACSALKRSYRDRIVDSVPAETRFVFLDDDPDELRRRLAQRLGHYMPPSLLASQFATLERPAPDEAALTLRTQVPPEFLVREVLGWLAHPISTARQQRRQS</sequence>
<name>A0ABU9Y253_9SPHN</name>
<evidence type="ECO:0000256" key="3">
    <source>
        <dbReference type="ARBA" id="ARBA00012054"/>
    </source>
</evidence>
<reference evidence="10 11" key="1">
    <citation type="submission" date="2024-05" db="EMBL/GenBank/DDBJ databases">
        <authorList>
            <person name="Liu Q."/>
            <person name="Xin Y.-H."/>
        </authorList>
    </citation>
    <scope>NUCLEOTIDE SEQUENCE [LARGE SCALE GENOMIC DNA]</scope>
    <source>
        <strain evidence="10 11">CGMCC 1.10181</strain>
    </source>
</reference>
<evidence type="ECO:0000256" key="8">
    <source>
        <dbReference type="ARBA" id="ARBA00048090"/>
    </source>
</evidence>
<evidence type="ECO:0000256" key="4">
    <source>
        <dbReference type="ARBA" id="ARBA00022679"/>
    </source>
</evidence>
<evidence type="ECO:0000256" key="6">
    <source>
        <dbReference type="ARBA" id="ARBA00022777"/>
    </source>
</evidence>
<evidence type="ECO:0000256" key="9">
    <source>
        <dbReference type="RuleBase" id="RU363066"/>
    </source>
</evidence>
<comment type="similarity">
    <text evidence="2 9">Belongs to the gluconokinase GntK/GntV family.</text>
</comment>
<dbReference type="Pfam" id="PF13671">
    <property type="entry name" value="AAA_33"/>
    <property type="match status" value="1"/>
</dbReference>
<dbReference type="Proteomes" id="UP001419910">
    <property type="component" value="Unassembled WGS sequence"/>
</dbReference>
<protein>
    <recommendedName>
        <fullName evidence="3 9">Gluconokinase</fullName>
        <ecNumber evidence="3 9">2.7.1.12</ecNumber>
    </recommendedName>
</protein>
<keyword evidence="7 9" id="KW-0067">ATP-binding</keyword>
<dbReference type="GO" id="GO:0046316">
    <property type="term" value="F:gluconokinase activity"/>
    <property type="evidence" value="ECO:0007669"/>
    <property type="project" value="UniProtKB-EC"/>
</dbReference>
<evidence type="ECO:0000313" key="10">
    <source>
        <dbReference type="EMBL" id="MEN2789889.1"/>
    </source>
</evidence>
<evidence type="ECO:0000313" key="11">
    <source>
        <dbReference type="Proteomes" id="UP001419910"/>
    </source>
</evidence>
<dbReference type="CDD" id="cd02021">
    <property type="entry name" value="GntK"/>
    <property type="match status" value="1"/>
</dbReference>
<evidence type="ECO:0000256" key="2">
    <source>
        <dbReference type="ARBA" id="ARBA00008420"/>
    </source>
</evidence>
<comment type="catalytic activity">
    <reaction evidence="8 9">
        <text>D-gluconate + ATP = 6-phospho-D-gluconate + ADP + H(+)</text>
        <dbReference type="Rhea" id="RHEA:19433"/>
        <dbReference type="ChEBI" id="CHEBI:15378"/>
        <dbReference type="ChEBI" id="CHEBI:18391"/>
        <dbReference type="ChEBI" id="CHEBI:30616"/>
        <dbReference type="ChEBI" id="CHEBI:58759"/>
        <dbReference type="ChEBI" id="CHEBI:456216"/>
        <dbReference type="EC" id="2.7.1.12"/>
    </reaction>
</comment>
<evidence type="ECO:0000256" key="5">
    <source>
        <dbReference type="ARBA" id="ARBA00022741"/>
    </source>
</evidence>
<keyword evidence="6 9" id="KW-0418">Kinase</keyword>